<dbReference type="HAMAP" id="MF_01147">
    <property type="entry name" value="Lgt"/>
    <property type="match status" value="1"/>
</dbReference>
<keyword evidence="2 7" id="KW-1003">Cell membrane</keyword>
<keyword evidence="4 7" id="KW-0812">Transmembrane</keyword>
<dbReference type="OrthoDB" id="871140at2"/>
<comment type="subcellular location">
    <subcellularLocation>
        <location evidence="7">Cell membrane</location>
        <topology evidence="7">Multi-pass membrane protein</topology>
    </subcellularLocation>
</comment>
<feature type="transmembrane region" description="Helical" evidence="7">
    <location>
        <begin position="88"/>
        <end position="109"/>
    </location>
</feature>
<evidence type="ECO:0000256" key="1">
    <source>
        <dbReference type="ARBA" id="ARBA00007150"/>
    </source>
</evidence>
<sequence>MKQVLFEIAGIPMYGFGAMLFVCFVAVTVWGSRRAKRTADMPPERFQDMVIWLFVAGILGARTLYMIQYSHHFPDHSPLGLVKAFFKIWEGGIIFYGSALGGVIGYALFYQFVLRKLHVSGWRLADAVAPLLALGLAVGRIGCYLNGCCWGQVACEECRPVPLGAAHFPLLPAHARQLLVREQLLQTTTGFTLAPRALGLNDDPRAVVARVEAGSAADKAGVKPGDRVTGVNDEPNYIVLDLSGDDDKVRAYAEALRDKGGQLATTPDGKSRVRFSEYDTYVSARRLVPEPADVTPFVRDNLELLVAEWPRGKSELTLTVDRGAERQTLPTFAPATIGLYPTQLYETVSMVLLILLLLAYYPYRRHDGQLMVLLMLGYAVHRFINESLRIEPNVGSGLTLSQWGSVVIGGAAVLIEVYLRLTMPSPPEPLTLVNAPDRR</sequence>
<dbReference type="GO" id="GO:0005886">
    <property type="term" value="C:plasma membrane"/>
    <property type="evidence" value="ECO:0007669"/>
    <property type="project" value="UniProtKB-SubCell"/>
</dbReference>
<comment type="pathway">
    <text evidence="7">Protein modification; lipoprotein biosynthesis (diacylglyceryl transfer).</text>
</comment>
<dbReference type="AlphaFoldDB" id="A0A2Z3HFF2"/>
<evidence type="ECO:0000256" key="3">
    <source>
        <dbReference type="ARBA" id="ARBA00022679"/>
    </source>
</evidence>
<comment type="similarity">
    <text evidence="1 7">Belongs to the Lgt family.</text>
</comment>
<dbReference type="Pfam" id="PF01790">
    <property type="entry name" value="LGT"/>
    <property type="match status" value="2"/>
</dbReference>
<feature type="transmembrane region" description="Helical" evidence="7">
    <location>
        <begin position="12"/>
        <end position="30"/>
    </location>
</feature>
<evidence type="ECO:0000313" key="9">
    <source>
        <dbReference type="EMBL" id="AWM40504.1"/>
    </source>
</evidence>
<keyword evidence="9" id="KW-0449">Lipoprotein</keyword>
<dbReference type="SMART" id="SM00228">
    <property type="entry name" value="PDZ"/>
    <property type="match status" value="1"/>
</dbReference>
<evidence type="ECO:0000256" key="2">
    <source>
        <dbReference type="ARBA" id="ARBA00022475"/>
    </source>
</evidence>
<accession>A0A2Z3HFF2</accession>
<proteinExistence type="inferred from homology"/>
<keyword evidence="6 7" id="KW-0472">Membrane</keyword>
<dbReference type="PROSITE" id="PS50106">
    <property type="entry name" value="PDZ"/>
    <property type="match status" value="1"/>
</dbReference>
<dbReference type="Pfam" id="PF17820">
    <property type="entry name" value="PDZ_6"/>
    <property type="match status" value="1"/>
</dbReference>
<protein>
    <recommendedName>
        <fullName evidence="7">Phosphatidylglycerol--prolipoprotein diacylglyceryl transferase</fullName>
        <ecNumber evidence="7">2.5.1.145</ecNumber>
    </recommendedName>
</protein>
<gene>
    <name evidence="7" type="primary">lgt</name>
    <name evidence="9" type="ORF">C1280_28310</name>
</gene>
<evidence type="ECO:0000256" key="4">
    <source>
        <dbReference type="ARBA" id="ARBA00022692"/>
    </source>
</evidence>
<dbReference type="KEGG" id="gog:C1280_28310"/>
<evidence type="ECO:0000256" key="7">
    <source>
        <dbReference type="HAMAP-Rule" id="MF_01147"/>
    </source>
</evidence>
<dbReference type="InterPro" id="IPR001478">
    <property type="entry name" value="PDZ"/>
</dbReference>
<feature type="transmembrane region" description="Helical" evidence="7">
    <location>
        <begin position="344"/>
        <end position="363"/>
    </location>
</feature>
<name>A0A2Z3HFF2_9BACT</name>
<organism evidence="9 10">
    <name type="scientific">Gemmata obscuriglobus</name>
    <dbReference type="NCBI Taxonomy" id="114"/>
    <lineage>
        <taxon>Bacteria</taxon>
        <taxon>Pseudomonadati</taxon>
        <taxon>Planctomycetota</taxon>
        <taxon>Planctomycetia</taxon>
        <taxon>Gemmatales</taxon>
        <taxon>Gemmataceae</taxon>
        <taxon>Gemmata</taxon>
    </lineage>
</organism>
<dbReference type="EMBL" id="CP025958">
    <property type="protein sequence ID" value="AWM40504.1"/>
    <property type="molecule type" value="Genomic_DNA"/>
</dbReference>
<dbReference type="PANTHER" id="PTHR30589">
    <property type="entry name" value="PROLIPOPROTEIN DIACYLGLYCERYL TRANSFERASE"/>
    <property type="match status" value="1"/>
</dbReference>
<comment type="function">
    <text evidence="7">Catalyzes the transfer of the diacylglyceryl group from phosphatidylglycerol to the sulfhydryl group of the N-terminal cysteine of a prolipoprotein, the first step in the formation of mature lipoproteins.</text>
</comment>
<feature type="domain" description="PDZ" evidence="8">
    <location>
        <begin position="190"/>
        <end position="246"/>
    </location>
</feature>
<dbReference type="SUPFAM" id="SSF50156">
    <property type="entry name" value="PDZ domain-like"/>
    <property type="match status" value="1"/>
</dbReference>
<dbReference type="Proteomes" id="UP000245802">
    <property type="component" value="Chromosome"/>
</dbReference>
<comment type="caution">
    <text evidence="7">Lacks conserved residue(s) required for the propagation of feature annotation.</text>
</comment>
<keyword evidence="10" id="KW-1185">Reference proteome</keyword>
<dbReference type="EC" id="2.5.1.145" evidence="7"/>
<evidence type="ECO:0000256" key="5">
    <source>
        <dbReference type="ARBA" id="ARBA00022989"/>
    </source>
</evidence>
<dbReference type="InterPro" id="IPR041489">
    <property type="entry name" value="PDZ_6"/>
</dbReference>
<dbReference type="RefSeq" id="WP_010049727.1">
    <property type="nucleotide sequence ID" value="NZ_CP025958.1"/>
</dbReference>
<keyword evidence="5 7" id="KW-1133">Transmembrane helix</keyword>
<feature type="transmembrane region" description="Helical" evidence="7">
    <location>
        <begin position="50"/>
        <end position="68"/>
    </location>
</feature>
<dbReference type="Gene3D" id="2.30.42.10">
    <property type="match status" value="1"/>
</dbReference>
<evidence type="ECO:0000256" key="6">
    <source>
        <dbReference type="ARBA" id="ARBA00023136"/>
    </source>
</evidence>
<dbReference type="GO" id="GO:0008961">
    <property type="term" value="F:phosphatidylglycerol-prolipoprotein diacylglyceryl transferase activity"/>
    <property type="evidence" value="ECO:0007669"/>
    <property type="project" value="UniProtKB-UniRule"/>
</dbReference>
<reference evidence="9 10" key="1">
    <citation type="submission" date="2018-01" db="EMBL/GenBank/DDBJ databases">
        <title>G. obscuriglobus.</title>
        <authorList>
            <person name="Franke J."/>
            <person name="Blomberg W."/>
            <person name="Selmecki A."/>
        </authorList>
    </citation>
    <scope>NUCLEOTIDE SEQUENCE [LARGE SCALE GENOMIC DNA]</scope>
    <source>
        <strain evidence="9 10">DSM 5831</strain>
    </source>
</reference>
<evidence type="ECO:0000313" key="10">
    <source>
        <dbReference type="Proteomes" id="UP000245802"/>
    </source>
</evidence>
<dbReference type="GO" id="GO:0042158">
    <property type="term" value="P:lipoprotein biosynthetic process"/>
    <property type="evidence" value="ECO:0007669"/>
    <property type="project" value="UniProtKB-UniRule"/>
</dbReference>
<dbReference type="InterPro" id="IPR001640">
    <property type="entry name" value="Lgt"/>
</dbReference>
<comment type="catalytic activity">
    <reaction evidence="7">
        <text>L-cysteinyl-[prolipoprotein] + a 1,2-diacyl-sn-glycero-3-phospho-(1'-sn-glycerol) = an S-1,2-diacyl-sn-glyceryl-L-cysteinyl-[prolipoprotein] + sn-glycerol 1-phosphate + H(+)</text>
        <dbReference type="Rhea" id="RHEA:56712"/>
        <dbReference type="Rhea" id="RHEA-COMP:14679"/>
        <dbReference type="Rhea" id="RHEA-COMP:14680"/>
        <dbReference type="ChEBI" id="CHEBI:15378"/>
        <dbReference type="ChEBI" id="CHEBI:29950"/>
        <dbReference type="ChEBI" id="CHEBI:57685"/>
        <dbReference type="ChEBI" id="CHEBI:64716"/>
        <dbReference type="ChEBI" id="CHEBI:140658"/>
        <dbReference type="EC" id="2.5.1.145"/>
    </reaction>
</comment>
<dbReference type="InterPro" id="IPR036034">
    <property type="entry name" value="PDZ_sf"/>
</dbReference>
<feature type="binding site" evidence="7">
    <location>
        <position position="140"/>
    </location>
    <ligand>
        <name>a 1,2-diacyl-sn-glycero-3-phospho-(1'-sn-glycerol)</name>
        <dbReference type="ChEBI" id="CHEBI:64716"/>
    </ligand>
</feature>
<evidence type="ECO:0000259" key="8">
    <source>
        <dbReference type="PROSITE" id="PS50106"/>
    </source>
</evidence>
<dbReference type="PANTHER" id="PTHR30589:SF0">
    <property type="entry name" value="PHOSPHATIDYLGLYCEROL--PROLIPOPROTEIN DIACYLGLYCERYL TRANSFERASE"/>
    <property type="match status" value="1"/>
</dbReference>
<keyword evidence="3 7" id="KW-0808">Transferase</keyword>
<dbReference type="UniPathway" id="UPA00664"/>